<dbReference type="Proteomes" id="UP001396898">
    <property type="component" value="Unassembled WGS sequence"/>
</dbReference>
<name>A0ABR1R9I1_9PEZI</name>
<keyword evidence="3" id="KW-1185">Reference proteome</keyword>
<evidence type="ECO:0000256" key="1">
    <source>
        <dbReference type="SAM" id="MobiDB-lite"/>
    </source>
</evidence>
<gene>
    <name evidence="2" type="ORF">PG991_013976</name>
</gene>
<sequence length="428" mass="48340">MGIFFLPNELLHQIVREFCRHCQEGTEPSKFLVDELDDDDDADMSGRDDGVVDNPQATGEGEEWKTRNKDELRAILEARQTLLNLCRTCSVFRGIAQPYLYHRIEIRKSSTTKMSLLLRTLVLRPNLAASVKHLTIGPCFPDERDELVEERRISQNVLETGLIVAMPGVRPDWPPIDTSRCTSYVAVAQIVVAQTHSLETFVLSGTLDSPWEFLAHVDPGKCSMPRLRQLELSCDRDPFDLADYTYAFQLAPNLARLRIINCNAVSRQLSLDRVQALCITDTEIPLPDMETLLASCRGGLRAFSGWFMSPKGAKASQVVELLRRHGHGRTLADLALVAEAGSREVWGDELDAIGTPLDRFPSLRRLVLDNRYAGEGEYPHLKEVVMVCVEPYSEWNDDRRDRLRDRLAEVGVTLTEGKVKRPGWVEEL</sequence>
<accession>A0ABR1R9I1</accession>
<comment type="caution">
    <text evidence="2">The sequence shown here is derived from an EMBL/GenBank/DDBJ whole genome shotgun (WGS) entry which is preliminary data.</text>
</comment>
<dbReference type="EMBL" id="JAQQWI010000018">
    <property type="protein sequence ID" value="KAK8001754.1"/>
    <property type="molecule type" value="Genomic_DNA"/>
</dbReference>
<proteinExistence type="predicted"/>
<evidence type="ECO:0008006" key="4">
    <source>
        <dbReference type="Google" id="ProtNLM"/>
    </source>
</evidence>
<protein>
    <recommendedName>
        <fullName evidence="4">F-box domain-containing protein</fullName>
    </recommendedName>
</protein>
<evidence type="ECO:0000313" key="3">
    <source>
        <dbReference type="Proteomes" id="UP001396898"/>
    </source>
</evidence>
<reference evidence="2 3" key="1">
    <citation type="submission" date="2023-01" db="EMBL/GenBank/DDBJ databases">
        <title>Analysis of 21 Apiospora genomes using comparative genomics revels a genus with tremendous synthesis potential of carbohydrate active enzymes and secondary metabolites.</title>
        <authorList>
            <person name="Sorensen T."/>
        </authorList>
    </citation>
    <scope>NUCLEOTIDE SEQUENCE [LARGE SCALE GENOMIC DNA]</scope>
    <source>
        <strain evidence="2 3">CBS 20057</strain>
    </source>
</reference>
<feature type="region of interest" description="Disordered" evidence="1">
    <location>
        <begin position="43"/>
        <end position="64"/>
    </location>
</feature>
<organism evidence="2 3">
    <name type="scientific">Apiospora marii</name>
    <dbReference type="NCBI Taxonomy" id="335849"/>
    <lineage>
        <taxon>Eukaryota</taxon>
        <taxon>Fungi</taxon>
        <taxon>Dikarya</taxon>
        <taxon>Ascomycota</taxon>
        <taxon>Pezizomycotina</taxon>
        <taxon>Sordariomycetes</taxon>
        <taxon>Xylariomycetidae</taxon>
        <taxon>Amphisphaeriales</taxon>
        <taxon>Apiosporaceae</taxon>
        <taxon>Apiospora</taxon>
    </lineage>
</organism>
<evidence type="ECO:0000313" key="2">
    <source>
        <dbReference type="EMBL" id="KAK8001754.1"/>
    </source>
</evidence>